<keyword evidence="4" id="KW-0804">Transcription</keyword>
<reference evidence="6 7" key="1">
    <citation type="submission" date="2024-06" db="EMBL/GenBank/DDBJ databases">
        <title>Genomic Encyclopedia of Type Strains, Phase IV (KMG-IV): sequencing the most valuable type-strain genomes for metagenomic binning, comparative biology and taxonomic classification.</title>
        <authorList>
            <person name="Goeker M."/>
        </authorList>
    </citation>
    <scope>NUCLEOTIDE SEQUENCE [LARGE SCALE GENOMIC DNA]</scope>
    <source>
        <strain evidence="6 7">DSM 105042</strain>
    </source>
</reference>
<dbReference type="Pfam" id="PF00126">
    <property type="entry name" value="HTH_1"/>
    <property type="match status" value="1"/>
</dbReference>
<evidence type="ECO:0000256" key="4">
    <source>
        <dbReference type="ARBA" id="ARBA00023163"/>
    </source>
</evidence>
<dbReference type="PROSITE" id="PS50931">
    <property type="entry name" value="HTH_LYSR"/>
    <property type="match status" value="1"/>
</dbReference>
<dbReference type="SUPFAM" id="SSF46785">
    <property type="entry name" value="Winged helix' DNA-binding domain"/>
    <property type="match status" value="1"/>
</dbReference>
<sequence length="296" mass="32262">MDNLNTLHAFVLAAEARSFTVAAQKLGMSASAVGKAIARLEHNLAVRLLHRSTRSVALTPEGELLLVRCRRILHEVEAAEAELSQSRSTPQGKLRISLPLVGMLMMPVLTAFMRAWPDVQLDLDFTDRMVEVVEEGFDVVIRTGQAEDSRLMTRTLGAFGYGLVASPNYLAAHGCPDAISDLARHRCLHHRYPATGRLEQWPLARSTNLPITAVASAIEPLVAMAEADQGIACLPVFAVREQLERGILVGILDGAASGTVEFKAVWPSSRNLSPKVRVFVDFIAAHLSTRPVNNMV</sequence>
<keyword evidence="2" id="KW-0805">Transcription regulation</keyword>
<dbReference type="CDD" id="cd08476">
    <property type="entry name" value="PBP2_CrgA_like_7"/>
    <property type="match status" value="1"/>
</dbReference>
<proteinExistence type="inferred from homology"/>
<dbReference type="InterPro" id="IPR036390">
    <property type="entry name" value="WH_DNA-bd_sf"/>
</dbReference>
<feature type="domain" description="HTH lysR-type" evidence="5">
    <location>
        <begin position="1"/>
        <end position="59"/>
    </location>
</feature>
<dbReference type="Gene3D" id="3.40.190.290">
    <property type="match status" value="1"/>
</dbReference>
<dbReference type="PANTHER" id="PTHR30537">
    <property type="entry name" value="HTH-TYPE TRANSCRIPTIONAL REGULATOR"/>
    <property type="match status" value="1"/>
</dbReference>
<comment type="caution">
    <text evidence="6">The sequence shown here is derived from an EMBL/GenBank/DDBJ whole genome shotgun (WGS) entry which is preliminary data.</text>
</comment>
<accession>A0ABV2H5M2</accession>
<evidence type="ECO:0000313" key="6">
    <source>
        <dbReference type="EMBL" id="MET3585846.1"/>
    </source>
</evidence>
<dbReference type="InterPro" id="IPR000847">
    <property type="entry name" value="LysR_HTH_N"/>
</dbReference>
<dbReference type="Gene3D" id="1.10.10.10">
    <property type="entry name" value="Winged helix-like DNA-binding domain superfamily/Winged helix DNA-binding domain"/>
    <property type="match status" value="1"/>
</dbReference>
<dbReference type="EMBL" id="JBEPLJ010000006">
    <property type="protein sequence ID" value="MET3585846.1"/>
    <property type="molecule type" value="Genomic_DNA"/>
</dbReference>
<dbReference type="Proteomes" id="UP001549031">
    <property type="component" value="Unassembled WGS sequence"/>
</dbReference>
<organism evidence="6 7">
    <name type="scientific">Pseudorhizobium tarimense</name>
    <dbReference type="NCBI Taxonomy" id="1079109"/>
    <lineage>
        <taxon>Bacteria</taxon>
        <taxon>Pseudomonadati</taxon>
        <taxon>Pseudomonadota</taxon>
        <taxon>Alphaproteobacteria</taxon>
        <taxon>Hyphomicrobiales</taxon>
        <taxon>Rhizobiaceae</taxon>
        <taxon>Rhizobium/Agrobacterium group</taxon>
        <taxon>Pseudorhizobium</taxon>
    </lineage>
</organism>
<keyword evidence="7" id="KW-1185">Reference proteome</keyword>
<evidence type="ECO:0000256" key="3">
    <source>
        <dbReference type="ARBA" id="ARBA00023125"/>
    </source>
</evidence>
<dbReference type="InterPro" id="IPR058163">
    <property type="entry name" value="LysR-type_TF_proteobact-type"/>
</dbReference>
<evidence type="ECO:0000256" key="2">
    <source>
        <dbReference type="ARBA" id="ARBA00023015"/>
    </source>
</evidence>
<protein>
    <submittedName>
        <fullName evidence="6">DNA-binding transcriptional LysR family regulator</fullName>
    </submittedName>
</protein>
<evidence type="ECO:0000313" key="7">
    <source>
        <dbReference type="Proteomes" id="UP001549031"/>
    </source>
</evidence>
<dbReference type="InterPro" id="IPR005119">
    <property type="entry name" value="LysR_subst-bd"/>
</dbReference>
<name>A0ABV2H5M2_9HYPH</name>
<dbReference type="Pfam" id="PF03466">
    <property type="entry name" value="LysR_substrate"/>
    <property type="match status" value="1"/>
</dbReference>
<dbReference type="InterPro" id="IPR036388">
    <property type="entry name" value="WH-like_DNA-bd_sf"/>
</dbReference>
<dbReference type="SUPFAM" id="SSF53850">
    <property type="entry name" value="Periplasmic binding protein-like II"/>
    <property type="match status" value="1"/>
</dbReference>
<dbReference type="RefSeq" id="WP_247243766.1">
    <property type="nucleotide sequence ID" value="NZ_JALJRA010000006.1"/>
</dbReference>
<evidence type="ECO:0000259" key="5">
    <source>
        <dbReference type="PROSITE" id="PS50931"/>
    </source>
</evidence>
<dbReference type="PANTHER" id="PTHR30537:SF72">
    <property type="entry name" value="LYSR FAMILY TRANSCRIPTIONAL REGULATOR"/>
    <property type="match status" value="1"/>
</dbReference>
<keyword evidence="3 6" id="KW-0238">DNA-binding</keyword>
<comment type="similarity">
    <text evidence="1">Belongs to the LysR transcriptional regulatory family.</text>
</comment>
<gene>
    <name evidence="6" type="ORF">ABID21_001955</name>
</gene>
<dbReference type="GO" id="GO:0003677">
    <property type="term" value="F:DNA binding"/>
    <property type="evidence" value="ECO:0007669"/>
    <property type="project" value="UniProtKB-KW"/>
</dbReference>
<evidence type="ECO:0000256" key="1">
    <source>
        <dbReference type="ARBA" id="ARBA00009437"/>
    </source>
</evidence>